<dbReference type="KEGG" id="adu:107460361"/>
<dbReference type="InterPro" id="IPR043128">
    <property type="entry name" value="Rev_trsase/Diguanyl_cyclase"/>
</dbReference>
<keyword evidence="2" id="KW-1185">Reference proteome</keyword>
<evidence type="ECO:0000259" key="1">
    <source>
        <dbReference type="Pfam" id="PF00078"/>
    </source>
</evidence>
<proteinExistence type="predicted"/>
<dbReference type="Gene3D" id="3.10.10.10">
    <property type="entry name" value="HIV Type 1 Reverse Transcriptase, subunit A, domain 1"/>
    <property type="match status" value="1"/>
</dbReference>
<dbReference type="InterPro" id="IPR043502">
    <property type="entry name" value="DNA/RNA_pol_sf"/>
</dbReference>
<dbReference type="GeneID" id="107460361"/>
<dbReference type="PANTHER" id="PTHR24559:SF444">
    <property type="entry name" value="REVERSE TRANSCRIPTASE DOMAIN-CONTAINING PROTEIN"/>
    <property type="match status" value="1"/>
</dbReference>
<dbReference type="Gene3D" id="3.30.70.270">
    <property type="match status" value="3"/>
</dbReference>
<evidence type="ECO:0000313" key="3">
    <source>
        <dbReference type="RefSeq" id="XP_015934202.1"/>
    </source>
</evidence>
<gene>
    <name evidence="3" type="primary">LOC107460361</name>
</gene>
<organism evidence="2 3">
    <name type="scientific">Arachis duranensis</name>
    <name type="common">Wild peanut</name>
    <dbReference type="NCBI Taxonomy" id="130453"/>
    <lineage>
        <taxon>Eukaryota</taxon>
        <taxon>Viridiplantae</taxon>
        <taxon>Streptophyta</taxon>
        <taxon>Embryophyta</taxon>
        <taxon>Tracheophyta</taxon>
        <taxon>Spermatophyta</taxon>
        <taxon>Magnoliopsida</taxon>
        <taxon>eudicotyledons</taxon>
        <taxon>Gunneridae</taxon>
        <taxon>Pentapetalae</taxon>
        <taxon>rosids</taxon>
        <taxon>fabids</taxon>
        <taxon>Fabales</taxon>
        <taxon>Fabaceae</taxon>
        <taxon>Papilionoideae</taxon>
        <taxon>50 kb inversion clade</taxon>
        <taxon>dalbergioids sensu lato</taxon>
        <taxon>Dalbergieae</taxon>
        <taxon>Pterocarpus clade</taxon>
        <taxon>Arachis</taxon>
    </lineage>
</organism>
<accession>A0A6P4B9E8</accession>
<sequence>MMAIDGSRQRTQTSATAAQITFGASDLKSQCPNLKDLVVILIQMGELTVKKVLLDPGSSADVLFYSTFKKMQVNDKALQPRLGELVGFSGEKVPVSGYVWLRTTLGESPNSKTLDIQFLVVDCANPYNVILGRPSFNSFRVIISTIHVCVKFLVQDNVITTVHADLKEARQCYNAGLKVTANETITMIHYIYNSESIPTLTELDPRESNNCPAPTDDLEKVQLGNPYQITNIGSIFSAGTKQNLIETLKCNIDLFAWMPADMPEIDPNFICHKLVVNPNARPIRQKKRNLGAERKSAAIAETQKLLDAGFIREPHFSLWLANVVMIKKSSGKWRMRVDFTNLNKVCPKDSYPLLNINKLVDDISGYIKCSVSWMPILVIIRHKCTLMMKKKQHLKRTKVDDMVVKLISEQQHEADLNEVFHQLRNYNMRLNPKKCAFGVHGGKFLGFLLTNREIEANPDKCHALISMQSPRSIKEVQQLIGCLAALSRFLPAIAAKSYHFFNTLRKAKKFLWTDVCEKAFVELKNLLSSPPILKKPQQDLAGRLTKWAIELSEFDFSYESRGSPKIQALANFVSEFTNLEEPIKTWELYVDGASNESGCGAWILLKDNAGV</sequence>
<dbReference type="Gene3D" id="2.40.70.10">
    <property type="entry name" value="Acid Proteases"/>
    <property type="match status" value="1"/>
</dbReference>
<reference evidence="3" key="2">
    <citation type="submission" date="2025-08" db="UniProtKB">
        <authorList>
            <consortium name="RefSeq"/>
        </authorList>
    </citation>
    <scope>IDENTIFICATION</scope>
    <source>
        <tissue evidence="3">Whole plant</tissue>
    </source>
</reference>
<evidence type="ECO:0000313" key="2">
    <source>
        <dbReference type="Proteomes" id="UP000515211"/>
    </source>
</evidence>
<dbReference type="InterPro" id="IPR053134">
    <property type="entry name" value="RNA-dir_DNA_polymerase"/>
</dbReference>
<protein>
    <submittedName>
        <fullName evidence="3">Uncharacterized protein LOC107460361</fullName>
    </submittedName>
</protein>
<feature type="domain" description="Reverse transcriptase" evidence="1">
    <location>
        <begin position="399"/>
        <end position="447"/>
    </location>
</feature>
<dbReference type="RefSeq" id="XP_015934202.1">
    <property type="nucleotide sequence ID" value="XM_016078716.1"/>
</dbReference>
<dbReference type="Proteomes" id="UP000515211">
    <property type="component" value="Chromosome 8"/>
</dbReference>
<dbReference type="Pfam" id="PF00078">
    <property type="entry name" value="RVT_1"/>
    <property type="match status" value="1"/>
</dbReference>
<dbReference type="CDD" id="cd00303">
    <property type="entry name" value="retropepsin_like"/>
    <property type="match status" value="1"/>
</dbReference>
<dbReference type="PANTHER" id="PTHR24559">
    <property type="entry name" value="TRANSPOSON TY3-I GAG-POL POLYPROTEIN"/>
    <property type="match status" value="1"/>
</dbReference>
<name>A0A6P4B9E8_ARADU</name>
<dbReference type="CDD" id="cd01647">
    <property type="entry name" value="RT_LTR"/>
    <property type="match status" value="1"/>
</dbReference>
<dbReference type="AlphaFoldDB" id="A0A6P4B9E8"/>
<dbReference type="InterPro" id="IPR000477">
    <property type="entry name" value="RT_dom"/>
</dbReference>
<dbReference type="InterPro" id="IPR021109">
    <property type="entry name" value="Peptidase_aspartic_dom_sf"/>
</dbReference>
<reference evidence="2" key="1">
    <citation type="journal article" date="2016" name="Nat. Genet.">
        <title>The genome sequences of Arachis duranensis and Arachis ipaensis, the diploid ancestors of cultivated peanut.</title>
        <authorList>
            <person name="Bertioli D.J."/>
            <person name="Cannon S.B."/>
            <person name="Froenicke L."/>
            <person name="Huang G."/>
            <person name="Farmer A.D."/>
            <person name="Cannon E.K."/>
            <person name="Liu X."/>
            <person name="Gao D."/>
            <person name="Clevenger J."/>
            <person name="Dash S."/>
            <person name="Ren L."/>
            <person name="Moretzsohn M.C."/>
            <person name="Shirasawa K."/>
            <person name="Huang W."/>
            <person name="Vidigal B."/>
            <person name="Abernathy B."/>
            <person name="Chu Y."/>
            <person name="Niederhuth C.E."/>
            <person name="Umale P."/>
            <person name="Araujo A.C."/>
            <person name="Kozik A."/>
            <person name="Kim K.D."/>
            <person name="Burow M.D."/>
            <person name="Varshney R.K."/>
            <person name="Wang X."/>
            <person name="Zhang X."/>
            <person name="Barkley N."/>
            <person name="Guimaraes P.M."/>
            <person name="Isobe S."/>
            <person name="Guo B."/>
            <person name="Liao B."/>
            <person name="Stalker H.T."/>
            <person name="Schmitz R.J."/>
            <person name="Scheffler B.E."/>
            <person name="Leal-Bertioli S.C."/>
            <person name="Xun X."/>
            <person name="Jackson S.A."/>
            <person name="Michelmore R."/>
            <person name="Ozias-Akins P."/>
        </authorList>
    </citation>
    <scope>NUCLEOTIDE SEQUENCE [LARGE SCALE GENOMIC DNA]</scope>
    <source>
        <strain evidence="2">cv. V14167</strain>
    </source>
</reference>
<dbReference type="SUPFAM" id="SSF56672">
    <property type="entry name" value="DNA/RNA polymerases"/>
    <property type="match status" value="1"/>
</dbReference>